<reference evidence="1" key="1">
    <citation type="journal article" date="2013" name="Syst. Appl. Microbiol.">
        <title>New insights into the archaeal diversity of a hypersaline microbial mat obtained by a metagenomic approach.</title>
        <authorList>
            <person name="Lopez-Lopez A."/>
            <person name="Richter M."/>
            <person name="Pena A."/>
            <person name="Tamames J."/>
            <person name="Rossello-Mora R."/>
        </authorList>
    </citation>
    <scope>NUCLEOTIDE SEQUENCE</scope>
</reference>
<dbReference type="EMBL" id="JX684093">
    <property type="protein sequence ID" value="AGF93464.1"/>
    <property type="molecule type" value="Genomic_DNA"/>
</dbReference>
<accession>M1PWF8</accession>
<name>M1PWF8_9ZZZZ</name>
<gene>
    <name evidence="1" type="ORF">FLSS-27_0013</name>
</gene>
<dbReference type="Pfam" id="PF03780">
    <property type="entry name" value="Asp23"/>
    <property type="match status" value="1"/>
</dbReference>
<proteinExistence type="predicted"/>
<sequence length="126" mass="13748">MEEEYRSSMGLGEIEISKDVITTIAAVAALEVDGLVEQSSKSGISSVFKRSSNKTVETELEDGHVKINVNIAVRYGYPVHETAEEVQDRVQEEVEEMTGLGVSEVNVDVAALAFEGEEGELENLEE</sequence>
<dbReference type="PANTHER" id="PTHR34297">
    <property type="entry name" value="HYPOTHETICAL CYTOSOLIC PROTEIN-RELATED"/>
    <property type="match status" value="1"/>
</dbReference>
<protein>
    <submittedName>
        <fullName evidence="1">Protein containing DUF322</fullName>
    </submittedName>
</protein>
<dbReference type="AlphaFoldDB" id="M1PWF8"/>
<evidence type="ECO:0000313" key="1">
    <source>
        <dbReference type="EMBL" id="AGF93464.1"/>
    </source>
</evidence>
<dbReference type="InterPro" id="IPR005531">
    <property type="entry name" value="Asp23"/>
</dbReference>
<organism evidence="1">
    <name type="scientific">uncultured organism</name>
    <dbReference type="NCBI Taxonomy" id="155900"/>
    <lineage>
        <taxon>unclassified sequences</taxon>
        <taxon>environmental samples</taxon>
    </lineage>
</organism>